<dbReference type="RefSeq" id="WP_147131649.1">
    <property type="nucleotide sequence ID" value="NZ_BJXA01000019.1"/>
</dbReference>
<evidence type="ECO:0000313" key="1">
    <source>
        <dbReference type="EMBL" id="GEM38844.1"/>
    </source>
</evidence>
<protein>
    <submittedName>
        <fullName evidence="1">Uncharacterized protein</fullName>
    </submittedName>
</protein>
<keyword evidence="2" id="KW-1185">Reference proteome</keyword>
<dbReference type="OrthoDB" id="4561298at2"/>
<accession>A0A511MDU6</accession>
<dbReference type="Proteomes" id="UP000321424">
    <property type="component" value="Unassembled WGS sequence"/>
</dbReference>
<gene>
    <name evidence="1" type="ORF">NN4_33630</name>
</gene>
<evidence type="ECO:0000313" key="2">
    <source>
        <dbReference type="Proteomes" id="UP000321424"/>
    </source>
</evidence>
<name>A0A511MDU6_9NOCA</name>
<sequence length="102" mass="11630">MPDSKLTVDRIRERLERERRVARDVGCPTSELPVVDYLHAPVWLCSADPGPMTTVQAYKAMQVHLECSVDRCRVRRRARNTLVNNGRMVLDERAEGVPDVEA</sequence>
<dbReference type="EMBL" id="BJXA01000019">
    <property type="protein sequence ID" value="GEM38844.1"/>
    <property type="molecule type" value="Genomic_DNA"/>
</dbReference>
<comment type="caution">
    <text evidence="1">The sequence shown here is derived from an EMBL/GenBank/DDBJ whole genome shotgun (WGS) entry which is preliminary data.</text>
</comment>
<proteinExistence type="predicted"/>
<reference evidence="1 2" key="1">
    <citation type="submission" date="2019-07" db="EMBL/GenBank/DDBJ databases">
        <title>Whole genome shotgun sequence of Nocardia ninae NBRC 108245.</title>
        <authorList>
            <person name="Hosoyama A."/>
            <person name="Uohara A."/>
            <person name="Ohji S."/>
            <person name="Ichikawa N."/>
        </authorList>
    </citation>
    <scope>NUCLEOTIDE SEQUENCE [LARGE SCALE GENOMIC DNA]</scope>
    <source>
        <strain evidence="1 2">NBRC 108245</strain>
    </source>
</reference>
<organism evidence="1 2">
    <name type="scientific">Nocardia ninae NBRC 108245</name>
    <dbReference type="NCBI Taxonomy" id="1210091"/>
    <lineage>
        <taxon>Bacteria</taxon>
        <taxon>Bacillati</taxon>
        <taxon>Actinomycetota</taxon>
        <taxon>Actinomycetes</taxon>
        <taxon>Mycobacteriales</taxon>
        <taxon>Nocardiaceae</taxon>
        <taxon>Nocardia</taxon>
    </lineage>
</organism>
<dbReference type="AlphaFoldDB" id="A0A511MDU6"/>